<comment type="caution">
    <text evidence="8">The sequence shown here is derived from an EMBL/GenBank/DDBJ whole genome shotgun (WGS) entry which is preliminary data.</text>
</comment>
<evidence type="ECO:0000259" key="7">
    <source>
        <dbReference type="Pfam" id="PF11203"/>
    </source>
</evidence>
<evidence type="ECO:0000256" key="6">
    <source>
        <dbReference type="ARBA" id="ARBA00023136"/>
    </source>
</evidence>
<dbReference type="GO" id="GO:0005886">
    <property type="term" value="C:plasma membrane"/>
    <property type="evidence" value="ECO:0007669"/>
    <property type="project" value="UniProtKB-SubCell"/>
</dbReference>
<comment type="subcellular location">
    <subcellularLocation>
        <location evidence="1">Cell membrane</location>
    </subcellularLocation>
</comment>
<dbReference type="Pfam" id="PF11203">
    <property type="entry name" value="EccE"/>
    <property type="match status" value="1"/>
</dbReference>
<name>A0A179VDV4_9MYCO</name>
<feature type="domain" description="Type VII secretion system protein EccE" evidence="7">
    <location>
        <begin position="160"/>
        <end position="248"/>
    </location>
</feature>
<dbReference type="AlphaFoldDB" id="A0A179VDV4"/>
<evidence type="ECO:0000256" key="4">
    <source>
        <dbReference type="ARBA" id="ARBA00022692"/>
    </source>
</evidence>
<dbReference type="InterPro" id="IPR021368">
    <property type="entry name" value="T7SS_EccE"/>
</dbReference>
<dbReference type="Proteomes" id="UP000186919">
    <property type="component" value="Unassembled WGS sequence"/>
</dbReference>
<gene>
    <name evidence="8" type="ORF">AWB85_21340</name>
</gene>
<evidence type="ECO:0000256" key="3">
    <source>
        <dbReference type="ARBA" id="ARBA00022475"/>
    </source>
</evidence>
<keyword evidence="3" id="KW-1003">Cell membrane</keyword>
<dbReference type="EMBL" id="LQYE01000007">
    <property type="protein sequence ID" value="OAT69312.1"/>
    <property type="molecule type" value="Genomic_DNA"/>
</dbReference>
<evidence type="ECO:0000256" key="1">
    <source>
        <dbReference type="ARBA" id="ARBA00004236"/>
    </source>
</evidence>
<keyword evidence="5" id="KW-1133">Transmembrane helix</keyword>
<proteinExistence type="inferred from homology"/>
<evidence type="ECO:0000256" key="2">
    <source>
        <dbReference type="ARBA" id="ARBA00007759"/>
    </source>
</evidence>
<dbReference type="NCBIfam" id="TIGR03923">
    <property type="entry name" value="T7SS_EccE"/>
    <property type="match status" value="1"/>
</dbReference>
<sequence length="486" mass="52800">MLAVTLMFGWALLHPVPYRPQWWHGLLAAFVIAAFLGSWHGQHWSTSVRRWVPLARRNRRIRTGRAKPPPTEPLPQDISRDDESAIDSMQATVTVHLRPQPHALNTPPQIDDQLPWDQIGRWFDRYGIRTESIVVTSVTSTPPRSALRQAFEHRLSGSTPQHRDTWVSFVVRAEANLEEIMARGVDVATLADSTARRLVAELREQGWLATIVADPANLPSFVTQGAQVRKELWTSIQCSDGYRAVYAVAPDALKSVLTDVSTLSTAQTWVSVAMRPQGQQAVEMQAVVATVTYNRPDRVPLPGLIGFHGMHRQRAEQVTVTGSLAASAALLDLEVVASIPWQTAATGVPVGANREGSPVYVALASAESVRITIAGSPEFQVGMTSRLALSGLPVALYVADPTRFRTLADHGATQQVQTAPANPAPAGIVVGDGSQPPPSGHIMVTLSPRVAKLPAAAISIVQDAERPDLFDISTPRGSQLLTHRMT</sequence>
<comment type="similarity">
    <text evidence="2">Belongs to the EccE family.</text>
</comment>
<reference evidence="8 9" key="1">
    <citation type="submission" date="2016-01" db="EMBL/GenBank/DDBJ databases">
        <title>Mycobacterium immunogenum strain CD11_6 genome sequencing and assembly.</title>
        <authorList>
            <person name="Kaur G."/>
            <person name="Nair G.R."/>
            <person name="Mayilraj S."/>
        </authorList>
    </citation>
    <scope>NUCLEOTIDE SEQUENCE [LARGE SCALE GENOMIC DNA]</scope>
    <source>
        <strain evidence="8 9">CD11-6</strain>
    </source>
</reference>
<evidence type="ECO:0000256" key="5">
    <source>
        <dbReference type="ARBA" id="ARBA00022989"/>
    </source>
</evidence>
<keyword evidence="4" id="KW-0812">Transmembrane</keyword>
<accession>A0A179VDV4</accession>
<organism evidence="8 9">
    <name type="scientific">Mycobacteroides immunogenum</name>
    <dbReference type="NCBI Taxonomy" id="83262"/>
    <lineage>
        <taxon>Bacteria</taxon>
        <taxon>Bacillati</taxon>
        <taxon>Actinomycetota</taxon>
        <taxon>Actinomycetes</taxon>
        <taxon>Mycobacteriales</taxon>
        <taxon>Mycobacteriaceae</taxon>
        <taxon>Mycobacteroides</taxon>
    </lineage>
</organism>
<evidence type="ECO:0000313" key="9">
    <source>
        <dbReference type="Proteomes" id="UP000186919"/>
    </source>
</evidence>
<protein>
    <recommendedName>
        <fullName evidence="7">Type VII secretion system protein EccE domain-containing protein</fullName>
    </recommendedName>
</protein>
<dbReference type="InterPro" id="IPR050051">
    <property type="entry name" value="EccE_dom"/>
</dbReference>
<evidence type="ECO:0000313" key="8">
    <source>
        <dbReference type="EMBL" id="OAT69312.1"/>
    </source>
</evidence>
<keyword evidence="6" id="KW-0472">Membrane</keyword>